<keyword evidence="1" id="KW-1133">Transmembrane helix</keyword>
<feature type="transmembrane region" description="Helical" evidence="1">
    <location>
        <begin position="114"/>
        <end position="138"/>
    </location>
</feature>
<dbReference type="AlphaFoldDB" id="A0AAN9ZDV6"/>
<protein>
    <submittedName>
        <fullName evidence="3">Uncharacterized protein</fullName>
    </submittedName>
</protein>
<reference evidence="3 4" key="1">
    <citation type="submission" date="2024-03" db="EMBL/GenBank/DDBJ databases">
        <title>The genome assembly and annotation of the cricket Gryllus longicercus Weissman &amp; Gray.</title>
        <authorList>
            <person name="Szrajer S."/>
            <person name="Gray D."/>
            <person name="Ylla G."/>
        </authorList>
    </citation>
    <scope>NUCLEOTIDE SEQUENCE [LARGE SCALE GENOMIC DNA]</scope>
    <source>
        <strain evidence="3">DAG 2021-001</strain>
        <tissue evidence="3">Whole body minus gut</tissue>
    </source>
</reference>
<evidence type="ECO:0000313" key="3">
    <source>
        <dbReference type="EMBL" id="KAK7871392.1"/>
    </source>
</evidence>
<name>A0AAN9ZDV6_9ORTH</name>
<evidence type="ECO:0000256" key="1">
    <source>
        <dbReference type="SAM" id="Phobius"/>
    </source>
</evidence>
<evidence type="ECO:0000256" key="2">
    <source>
        <dbReference type="SAM" id="SignalP"/>
    </source>
</evidence>
<comment type="caution">
    <text evidence="3">The sequence shown here is derived from an EMBL/GenBank/DDBJ whole genome shotgun (WGS) entry which is preliminary data.</text>
</comment>
<dbReference type="Proteomes" id="UP001378592">
    <property type="component" value="Unassembled WGS sequence"/>
</dbReference>
<keyword evidence="1" id="KW-0472">Membrane</keyword>
<accession>A0AAN9ZDV6</accession>
<gene>
    <name evidence="3" type="ORF">R5R35_006096</name>
</gene>
<organism evidence="3 4">
    <name type="scientific">Gryllus longicercus</name>
    <dbReference type="NCBI Taxonomy" id="2509291"/>
    <lineage>
        <taxon>Eukaryota</taxon>
        <taxon>Metazoa</taxon>
        <taxon>Ecdysozoa</taxon>
        <taxon>Arthropoda</taxon>
        <taxon>Hexapoda</taxon>
        <taxon>Insecta</taxon>
        <taxon>Pterygota</taxon>
        <taxon>Neoptera</taxon>
        <taxon>Polyneoptera</taxon>
        <taxon>Orthoptera</taxon>
        <taxon>Ensifera</taxon>
        <taxon>Gryllidea</taxon>
        <taxon>Grylloidea</taxon>
        <taxon>Gryllidae</taxon>
        <taxon>Gryllinae</taxon>
        <taxon>Gryllus</taxon>
    </lineage>
</organism>
<feature type="chain" id="PRO_5042914979" evidence="2">
    <location>
        <begin position="29"/>
        <end position="222"/>
    </location>
</feature>
<keyword evidence="2" id="KW-0732">Signal</keyword>
<evidence type="ECO:0000313" key="4">
    <source>
        <dbReference type="Proteomes" id="UP001378592"/>
    </source>
</evidence>
<dbReference type="EMBL" id="JAZDUA010000040">
    <property type="protein sequence ID" value="KAK7871392.1"/>
    <property type="molecule type" value="Genomic_DNA"/>
</dbReference>
<feature type="transmembrane region" description="Helical" evidence="1">
    <location>
        <begin position="171"/>
        <end position="190"/>
    </location>
</feature>
<proteinExistence type="predicted"/>
<feature type="transmembrane region" description="Helical" evidence="1">
    <location>
        <begin position="72"/>
        <end position="102"/>
    </location>
</feature>
<keyword evidence="4" id="KW-1185">Reference proteome</keyword>
<feature type="signal peptide" evidence="2">
    <location>
        <begin position="1"/>
        <end position="28"/>
    </location>
</feature>
<sequence>MRREMKTRPVVGVLILAVLLAAPTLVTSTRRYGDTEPAARDIVPEVNFEGDFASDDATSAGESAWAWVEGPWLALLLPFVLGLGLLQVTLFHTAACCVVARLKAGRRGGGWRATAAGALGVACGAQLLLLAGLGLAALRVHQAMRRGAFASASRFADFFPGHEVWQPLQPFLWAIPVLIICYWIMLSILCKIEEKKKRRKEERKEKLVQGKTDISIIKITKL</sequence>
<keyword evidence="1" id="KW-0812">Transmembrane</keyword>